<dbReference type="Proteomes" id="UP001146793">
    <property type="component" value="Unassembled WGS sequence"/>
</dbReference>
<organism evidence="3 4">
    <name type="scientific">Anaeramoeba flamelloides</name>
    <dbReference type="NCBI Taxonomy" id="1746091"/>
    <lineage>
        <taxon>Eukaryota</taxon>
        <taxon>Metamonada</taxon>
        <taxon>Anaeramoebidae</taxon>
        <taxon>Anaeramoeba</taxon>
    </lineage>
</organism>
<dbReference type="PROSITE" id="PS50097">
    <property type="entry name" value="BTB"/>
    <property type="match status" value="1"/>
</dbReference>
<evidence type="ECO:0000259" key="2">
    <source>
        <dbReference type="PROSITE" id="PS50097"/>
    </source>
</evidence>
<comment type="caution">
    <text evidence="3">The sequence shown here is derived from an EMBL/GenBank/DDBJ whole genome shotgun (WGS) entry which is preliminary data.</text>
</comment>
<dbReference type="EMBL" id="JANTQA010000060">
    <property type="protein sequence ID" value="KAJ3427757.1"/>
    <property type="molecule type" value="Genomic_DNA"/>
</dbReference>
<dbReference type="PANTHER" id="PTHR45774:SF3">
    <property type="entry name" value="BTB (POZ) DOMAIN-CONTAINING 2B-RELATED"/>
    <property type="match status" value="1"/>
</dbReference>
<sequence>MEFNVILNKISSLINNPEMSDIEFRIGKNETRVYAHKLILSSRSIFFKELLYPKNWKLKQTQVLSISIPDIKEDAFHEIIRYLYQGQISLDEKKIWDILLSAKRFQLSDLYEKCDKFLKNLLNRHNCLSLYRKVAQFQLYDLSPTIIETIQNNSKEIFKNTDSLIDFKRSILIFFLSQLKFSTTNLLSQNDLKVCLVEWFFRRLQTKNEKKFVQKKHLNDKIFRWVGKFKRNFFINLKDEEFVFQETHLVDLFQFILDAQDHQRGKGIHSQTINEEKIPIPSEERQKNNSLFLDNSNFHPDSSNSQEFLLPKTTINGNCQGIGSDSSANLKDNQDLFLKFDENNKDLYQQHTRNYLGRFNHKSAIVNKKERAKEKEKEKSIESESKKEKEKEKEKENENGNENWEEKEKEQQTQNKEMFLKSNIFQNSPIENCQKNKIKVVLISTDKFEKHLQDVVTSICFLKNVENVEIIHAQHETPSFQILKQYNVAFIFSSINAFHNSIKLGNELALFYDHGGGIVISTYRSLIKNPKKFKGSELLGKIVSHEYLPILRGNIQEKRSQLGEILMDNHPLINDVTHFTGGTLSYRIEISSLRQPKNQNHSQIVAKWKDGNPLILSCTNENTNGKIIILNMWPVSGACYGYKGKYNYWASKSDGRRIIANSITFASQPKKVGQQL</sequence>
<name>A0AAV7YIH8_9EUKA</name>
<accession>A0AAV7YIH8</accession>
<proteinExistence type="predicted"/>
<feature type="region of interest" description="Disordered" evidence="1">
    <location>
        <begin position="366"/>
        <end position="413"/>
    </location>
</feature>
<evidence type="ECO:0000256" key="1">
    <source>
        <dbReference type="SAM" id="MobiDB-lite"/>
    </source>
</evidence>
<dbReference type="PANTHER" id="PTHR45774">
    <property type="entry name" value="BTB/POZ DOMAIN-CONTAINING"/>
    <property type="match status" value="1"/>
</dbReference>
<reference evidence="3" key="1">
    <citation type="submission" date="2022-08" db="EMBL/GenBank/DDBJ databases">
        <title>Novel sulphate-reducing endosymbionts in the free-living metamonad Anaeramoeba.</title>
        <authorList>
            <person name="Jerlstrom-Hultqvist J."/>
            <person name="Cepicka I."/>
            <person name="Gallot-Lavallee L."/>
            <person name="Salas-Leiva D."/>
            <person name="Curtis B.A."/>
            <person name="Zahonova K."/>
            <person name="Pipaliya S."/>
            <person name="Dacks J."/>
            <person name="Roger A.J."/>
        </authorList>
    </citation>
    <scope>NUCLEOTIDE SEQUENCE</scope>
    <source>
        <strain evidence="3">Busselton2</strain>
    </source>
</reference>
<evidence type="ECO:0000313" key="4">
    <source>
        <dbReference type="Proteomes" id="UP001146793"/>
    </source>
</evidence>
<evidence type="ECO:0000313" key="3">
    <source>
        <dbReference type="EMBL" id="KAJ3427757.1"/>
    </source>
</evidence>
<dbReference type="Gene3D" id="3.30.710.10">
    <property type="entry name" value="Potassium Channel Kv1.1, Chain A"/>
    <property type="match status" value="1"/>
</dbReference>
<feature type="compositionally biased region" description="Basic and acidic residues" evidence="1">
    <location>
        <begin position="367"/>
        <end position="411"/>
    </location>
</feature>
<protein>
    <submittedName>
        <fullName evidence="3">Btb (Poz) domain-containing 2a-related</fullName>
    </submittedName>
</protein>
<feature type="domain" description="BTB" evidence="2">
    <location>
        <begin position="20"/>
        <end position="92"/>
    </location>
</feature>
<dbReference type="SUPFAM" id="SSF54695">
    <property type="entry name" value="POZ domain"/>
    <property type="match status" value="1"/>
</dbReference>
<dbReference type="Pfam" id="PF00651">
    <property type="entry name" value="BTB"/>
    <property type="match status" value="1"/>
</dbReference>
<gene>
    <name evidence="3" type="ORF">M0812_25386</name>
</gene>
<dbReference type="SMART" id="SM00225">
    <property type="entry name" value="BTB"/>
    <property type="match status" value="1"/>
</dbReference>
<dbReference type="InterPro" id="IPR011333">
    <property type="entry name" value="SKP1/BTB/POZ_sf"/>
</dbReference>
<dbReference type="InterPro" id="IPR000210">
    <property type="entry name" value="BTB/POZ_dom"/>
</dbReference>
<dbReference type="AlphaFoldDB" id="A0AAV7YIH8"/>